<gene>
    <name evidence="1" type="ORF">COLO4_29957</name>
</gene>
<sequence length="44" mass="5191">MERDLEGCVNEMVVFQYESQKEKMRESLVRVTELASQLWKPSGE</sequence>
<comment type="caution">
    <text evidence="1">The sequence shown here is derived from an EMBL/GenBank/DDBJ whole genome shotgun (WGS) entry which is preliminary data.</text>
</comment>
<evidence type="ECO:0000313" key="2">
    <source>
        <dbReference type="Proteomes" id="UP000187203"/>
    </source>
</evidence>
<evidence type="ECO:0000313" key="1">
    <source>
        <dbReference type="EMBL" id="OMO67963.1"/>
    </source>
</evidence>
<name>A0A1R3HCL5_9ROSI</name>
<dbReference type="AlphaFoldDB" id="A0A1R3HCL5"/>
<keyword evidence="2" id="KW-1185">Reference proteome</keyword>
<organism evidence="1 2">
    <name type="scientific">Corchorus olitorius</name>
    <dbReference type="NCBI Taxonomy" id="93759"/>
    <lineage>
        <taxon>Eukaryota</taxon>
        <taxon>Viridiplantae</taxon>
        <taxon>Streptophyta</taxon>
        <taxon>Embryophyta</taxon>
        <taxon>Tracheophyta</taxon>
        <taxon>Spermatophyta</taxon>
        <taxon>Magnoliopsida</taxon>
        <taxon>eudicotyledons</taxon>
        <taxon>Gunneridae</taxon>
        <taxon>Pentapetalae</taxon>
        <taxon>rosids</taxon>
        <taxon>malvids</taxon>
        <taxon>Malvales</taxon>
        <taxon>Malvaceae</taxon>
        <taxon>Grewioideae</taxon>
        <taxon>Apeibeae</taxon>
        <taxon>Corchorus</taxon>
    </lineage>
</organism>
<reference evidence="2" key="1">
    <citation type="submission" date="2013-09" db="EMBL/GenBank/DDBJ databases">
        <title>Corchorus olitorius genome sequencing.</title>
        <authorList>
            <person name="Alam M."/>
            <person name="Haque M.S."/>
            <person name="Islam M.S."/>
            <person name="Emdad E.M."/>
            <person name="Islam M.M."/>
            <person name="Ahmed B."/>
            <person name="Halim A."/>
            <person name="Hossen Q.M.M."/>
            <person name="Hossain M.Z."/>
            <person name="Ahmed R."/>
            <person name="Khan M.M."/>
            <person name="Islam R."/>
            <person name="Rashid M.M."/>
            <person name="Khan S.A."/>
            <person name="Rahman M.S."/>
            <person name="Alam M."/>
            <person name="Yahiya A.S."/>
            <person name="Khan M.S."/>
            <person name="Azam M.S."/>
            <person name="Haque T."/>
            <person name="Lashkar M.Z.H."/>
            <person name="Akhand A.I."/>
            <person name="Morshed G."/>
            <person name="Roy S."/>
            <person name="Uddin K.S."/>
            <person name="Rabeya T."/>
            <person name="Hossain A.S."/>
            <person name="Chowdhury A."/>
            <person name="Snigdha A.R."/>
            <person name="Mortoza M.S."/>
            <person name="Matin S.A."/>
            <person name="Hoque S.M.E."/>
            <person name="Islam M.K."/>
            <person name="Roy D.K."/>
            <person name="Haider R."/>
            <person name="Moosa M.M."/>
            <person name="Elias S.M."/>
            <person name="Hasan A.M."/>
            <person name="Jahan S."/>
            <person name="Shafiuddin M."/>
            <person name="Mahmood N."/>
            <person name="Shommy N.S."/>
        </authorList>
    </citation>
    <scope>NUCLEOTIDE SEQUENCE [LARGE SCALE GENOMIC DNA]</scope>
    <source>
        <strain evidence="2">cv. O-4</strain>
    </source>
</reference>
<dbReference type="Proteomes" id="UP000187203">
    <property type="component" value="Unassembled WGS sequence"/>
</dbReference>
<dbReference type="EMBL" id="AWUE01020495">
    <property type="protein sequence ID" value="OMO67963.1"/>
    <property type="molecule type" value="Genomic_DNA"/>
</dbReference>
<proteinExistence type="predicted"/>
<protein>
    <submittedName>
        <fullName evidence="1">Uncharacterized protein</fullName>
    </submittedName>
</protein>
<accession>A0A1R3HCL5</accession>